<evidence type="ECO:0000313" key="2">
    <source>
        <dbReference type="Proteomes" id="UP000221580"/>
    </source>
</evidence>
<evidence type="ECO:0000313" key="1">
    <source>
        <dbReference type="EMBL" id="PFG71886.1"/>
    </source>
</evidence>
<comment type="caution">
    <text evidence="1">The sequence shown here is derived from an EMBL/GenBank/DDBJ whole genome shotgun (WGS) entry which is preliminary data.</text>
</comment>
<accession>A0A7Z1GUK8</accession>
<organism evidence="1 2">
    <name type="scientific">Pseudomonas poae</name>
    <dbReference type="NCBI Taxonomy" id="200451"/>
    <lineage>
        <taxon>Bacteria</taxon>
        <taxon>Pseudomonadati</taxon>
        <taxon>Pseudomonadota</taxon>
        <taxon>Gammaproteobacteria</taxon>
        <taxon>Pseudomonadales</taxon>
        <taxon>Pseudomonadaceae</taxon>
        <taxon>Pseudomonas</taxon>
    </lineage>
</organism>
<proteinExistence type="predicted"/>
<protein>
    <submittedName>
        <fullName evidence="1">Uncharacterized protein</fullName>
    </submittedName>
</protein>
<gene>
    <name evidence="1" type="ORF">DM05_2261</name>
</gene>
<dbReference type="EMBL" id="PDJN01000001">
    <property type="protein sequence ID" value="PFG71886.1"/>
    <property type="molecule type" value="Genomic_DNA"/>
</dbReference>
<reference evidence="1 2" key="1">
    <citation type="submission" date="2017-09" db="EMBL/GenBank/DDBJ databases">
        <authorList>
            <person name="DeBolt S."/>
            <person name="Huntemann M."/>
            <person name="Clum A."/>
            <person name="Pillay M."/>
            <person name="Palaniappan K."/>
            <person name="Varghese N."/>
            <person name="Mikhailova N."/>
            <person name="Stamatis D."/>
            <person name="Reddy T."/>
            <person name="Daum C."/>
            <person name="Shapiro N."/>
            <person name="Ivanova N."/>
            <person name="Kyrpides N."/>
            <person name="Woyke T."/>
        </authorList>
    </citation>
    <scope>NUCLEOTIDE SEQUENCE [LARGE SCALE GENOMIC DNA]</scope>
    <source>
        <strain evidence="1 2">A2-S9</strain>
    </source>
</reference>
<dbReference type="Proteomes" id="UP000221580">
    <property type="component" value="Unassembled WGS sequence"/>
</dbReference>
<sequence>MKWHRAELSCSAKRVSCSTKPQWQKRPNLFSITTRNDPTPTVLEVFEQSQVFPPFIDDIKENHGHYSTHA</sequence>
<dbReference type="AlphaFoldDB" id="A0A7Z1GUK8"/>
<reference evidence="1 2" key="2">
    <citation type="submission" date="2017-10" db="EMBL/GenBank/DDBJ databases">
        <title>Bacterial endophytes that colonize and modify switchgrass growth.</title>
        <authorList>
            <person name="Debolt S."/>
        </authorList>
    </citation>
    <scope>NUCLEOTIDE SEQUENCE [LARGE SCALE GENOMIC DNA]</scope>
    <source>
        <strain evidence="1 2">A2-S9</strain>
    </source>
</reference>
<name>A0A7Z1GUK8_9PSED</name>